<evidence type="ECO:0000313" key="3">
    <source>
        <dbReference type="Proteomes" id="UP000623301"/>
    </source>
</evidence>
<dbReference type="InterPro" id="IPR052715">
    <property type="entry name" value="RAYT_transposase"/>
</dbReference>
<dbReference type="RefSeq" id="WP_198842394.1">
    <property type="nucleotide sequence ID" value="NZ_JAEHFJ010000009.1"/>
</dbReference>
<keyword evidence="3" id="KW-1185">Reference proteome</keyword>
<gene>
    <name evidence="2" type="ORF">JBL43_15890</name>
</gene>
<dbReference type="PANTHER" id="PTHR36966">
    <property type="entry name" value="REP-ASSOCIATED TYROSINE TRANSPOSASE"/>
    <property type="match status" value="1"/>
</dbReference>
<sequence>MTDKFKNKYRTKSIRLQNWDYRWSSSYFITIITQKRCHFFGNNPKDEMNLSEIGKLANDYWIEIPKHFPFIELGAYVIMPNHMHGIITINNMDTLHSQKPITTIQPNVIDFLKQGKASISNNPEIEGIDKSSKMSNISPKQGSISTIIRSYKSIVTKSARKINSSFGWQARFHDNIIRNKKAYYKIENYIINNPKKWNNDKFNG</sequence>
<reference evidence="2 3" key="1">
    <citation type="submission" date="2020-12" db="EMBL/GenBank/DDBJ databases">
        <title>Aureibaculum luteum sp. nov. and Aureibaculum flavum sp. nov., novel members of the family Flavobacteriaceae isolated from Antarctic intertidal sediments.</title>
        <authorList>
            <person name="He X."/>
            <person name="Zhang X."/>
        </authorList>
    </citation>
    <scope>NUCLEOTIDE SEQUENCE [LARGE SCALE GENOMIC DNA]</scope>
    <source>
        <strain evidence="2 3">A20</strain>
    </source>
</reference>
<dbReference type="SUPFAM" id="SSF143422">
    <property type="entry name" value="Transposase IS200-like"/>
    <property type="match status" value="1"/>
</dbReference>
<evidence type="ECO:0000313" key="2">
    <source>
        <dbReference type="EMBL" id="MBJ2175735.1"/>
    </source>
</evidence>
<protein>
    <submittedName>
        <fullName evidence="2">Transposase</fullName>
    </submittedName>
</protein>
<dbReference type="InterPro" id="IPR036515">
    <property type="entry name" value="Transposase_17_sf"/>
</dbReference>
<dbReference type="Proteomes" id="UP000623301">
    <property type="component" value="Unassembled WGS sequence"/>
</dbReference>
<feature type="domain" description="Transposase IS200-like" evidence="1">
    <location>
        <begin position="22"/>
        <end position="193"/>
    </location>
</feature>
<dbReference type="SMART" id="SM01321">
    <property type="entry name" value="Y1_Tnp"/>
    <property type="match status" value="1"/>
</dbReference>
<name>A0ABS0WUW0_9FLAO</name>
<comment type="caution">
    <text evidence="2">The sequence shown here is derived from an EMBL/GenBank/DDBJ whole genome shotgun (WGS) entry which is preliminary data.</text>
</comment>
<dbReference type="InterPro" id="IPR002686">
    <property type="entry name" value="Transposase_17"/>
</dbReference>
<proteinExistence type="predicted"/>
<dbReference type="PANTHER" id="PTHR36966:SF1">
    <property type="entry name" value="REP-ASSOCIATED TYROSINE TRANSPOSASE"/>
    <property type="match status" value="1"/>
</dbReference>
<evidence type="ECO:0000259" key="1">
    <source>
        <dbReference type="SMART" id="SM01321"/>
    </source>
</evidence>
<organism evidence="2 3">
    <name type="scientific">Aureibaculum flavum</name>
    <dbReference type="NCBI Taxonomy" id="2795986"/>
    <lineage>
        <taxon>Bacteria</taxon>
        <taxon>Pseudomonadati</taxon>
        <taxon>Bacteroidota</taxon>
        <taxon>Flavobacteriia</taxon>
        <taxon>Flavobacteriales</taxon>
        <taxon>Flavobacteriaceae</taxon>
        <taxon>Aureibaculum</taxon>
    </lineage>
</organism>
<dbReference type="EMBL" id="JAEHFJ010000009">
    <property type="protein sequence ID" value="MBJ2175735.1"/>
    <property type="molecule type" value="Genomic_DNA"/>
</dbReference>
<accession>A0ABS0WUW0</accession>
<dbReference type="Gene3D" id="3.30.70.1290">
    <property type="entry name" value="Transposase IS200-like"/>
    <property type="match status" value="1"/>
</dbReference>